<keyword evidence="4" id="KW-0460">Magnesium</keyword>
<accession>A0A059F4V3</accession>
<dbReference type="GO" id="GO:0005737">
    <property type="term" value="C:cytoplasm"/>
    <property type="evidence" value="ECO:0007669"/>
    <property type="project" value="TreeGrafter"/>
</dbReference>
<reference evidence="7" key="1">
    <citation type="submission" date="2013-02" db="EMBL/GenBank/DDBJ databases">
        <authorList>
            <consortium name="The Broad Institute Genome Sequencing Platform"/>
            <person name="Cuomo C."/>
            <person name="Becnel J."/>
            <person name="Sanscrainte N."/>
            <person name="Walker B."/>
            <person name="Young S.K."/>
            <person name="Zeng Q."/>
            <person name="Gargeya S."/>
            <person name="Fitzgerald M."/>
            <person name="Haas B."/>
            <person name="Abouelleil A."/>
            <person name="Alvarado L."/>
            <person name="Arachchi H.M."/>
            <person name="Berlin A.M."/>
            <person name="Chapman S.B."/>
            <person name="Dewar J."/>
            <person name="Goldberg J."/>
            <person name="Griggs A."/>
            <person name="Gujja S."/>
            <person name="Hansen M."/>
            <person name="Howarth C."/>
            <person name="Imamovic A."/>
            <person name="Larimer J."/>
            <person name="McCowan C."/>
            <person name="Murphy C."/>
            <person name="Neiman D."/>
            <person name="Pearson M."/>
            <person name="Priest M."/>
            <person name="Roberts A."/>
            <person name="Saif S."/>
            <person name="Shea T."/>
            <person name="Sisk P."/>
            <person name="Sykes S."/>
            <person name="Wortman J."/>
            <person name="Nusbaum C."/>
            <person name="Birren B."/>
        </authorList>
    </citation>
    <scope>NUCLEOTIDE SEQUENCE [LARGE SCALE GENOMIC DNA]</scope>
    <source>
        <strain evidence="7">PRA339</strain>
    </source>
</reference>
<dbReference type="GO" id="GO:0004161">
    <property type="term" value="F:dimethylallyltranstransferase activity"/>
    <property type="evidence" value="ECO:0007669"/>
    <property type="project" value="TreeGrafter"/>
</dbReference>
<dbReference type="AlphaFoldDB" id="A0A059F4V3"/>
<evidence type="ECO:0008006" key="8">
    <source>
        <dbReference type="Google" id="ProtNLM"/>
    </source>
</evidence>
<dbReference type="SUPFAM" id="SSF48576">
    <property type="entry name" value="Terpenoid synthases"/>
    <property type="match status" value="1"/>
</dbReference>
<keyword evidence="7" id="KW-1185">Reference proteome</keyword>
<comment type="similarity">
    <text evidence="5">Belongs to the FPP/GGPP synthase family.</text>
</comment>
<evidence type="ECO:0000256" key="4">
    <source>
        <dbReference type="ARBA" id="ARBA00022842"/>
    </source>
</evidence>
<dbReference type="Proteomes" id="UP000030655">
    <property type="component" value="Unassembled WGS sequence"/>
</dbReference>
<evidence type="ECO:0000256" key="2">
    <source>
        <dbReference type="ARBA" id="ARBA00022679"/>
    </source>
</evidence>
<comment type="cofactor">
    <cofactor evidence="1">
        <name>Mg(2+)</name>
        <dbReference type="ChEBI" id="CHEBI:18420"/>
    </cofactor>
</comment>
<dbReference type="GO" id="GO:0004337">
    <property type="term" value="F:(2E,6E)-farnesyl diphosphate synthase activity"/>
    <property type="evidence" value="ECO:0007669"/>
    <property type="project" value="TreeGrafter"/>
</dbReference>
<organism evidence="6 7">
    <name type="scientific">Anncaliia algerae PRA339</name>
    <dbReference type="NCBI Taxonomy" id="1288291"/>
    <lineage>
        <taxon>Eukaryota</taxon>
        <taxon>Fungi</taxon>
        <taxon>Fungi incertae sedis</taxon>
        <taxon>Microsporidia</taxon>
        <taxon>Tubulinosematoidea</taxon>
        <taxon>Tubulinosematidae</taxon>
        <taxon>Anncaliia</taxon>
    </lineage>
</organism>
<dbReference type="HOGENOM" id="CLU_028376_3_0_1"/>
<dbReference type="Gene3D" id="1.10.600.10">
    <property type="entry name" value="Farnesyl Diphosphate Synthase"/>
    <property type="match status" value="1"/>
</dbReference>
<name>A0A059F4V3_9MICR</name>
<dbReference type="InterPro" id="IPR008949">
    <property type="entry name" value="Isoprenoid_synthase_dom_sf"/>
</dbReference>
<sequence>MNQEALVKWKKYFNQNNSQRVKEIFDYNLSNSKNLRALFMTQGKDVYNYIAICLELLQSYFLITDDIMDNSVLRRGKLCWYKKVGYKAIKDAYFLLSLIFKTINEHERISGEKLEHKNEIIKSFFEANFYTCLGQTEDTVKKELNNYNDILDTYTSEKYERIVKYKTSYYTTYLPLKLRYILKNCSFTQEVHSFAFLLGYFMQVQDDFLNFCPETSGKSGTDVEEKKVTYYSCKLIKSIDDEIACEYFIKSNFEFIKPYFLSLIQNYDKEEEELYNQLLLYKDLEEFDFIMKMVYKRRK</sequence>
<dbReference type="InterPro" id="IPR033749">
    <property type="entry name" value="Polyprenyl_synt_CS"/>
</dbReference>
<keyword evidence="3" id="KW-0479">Metal-binding</keyword>
<dbReference type="Pfam" id="PF00348">
    <property type="entry name" value="polyprenyl_synt"/>
    <property type="match status" value="1"/>
</dbReference>
<evidence type="ECO:0000313" key="7">
    <source>
        <dbReference type="Proteomes" id="UP000030655"/>
    </source>
</evidence>
<gene>
    <name evidence="6" type="ORF">H312_00253</name>
</gene>
<dbReference type="InterPro" id="IPR000092">
    <property type="entry name" value="Polyprenyl_synt"/>
</dbReference>
<dbReference type="PROSITE" id="PS00723">
    <property type="entry name" value="POLYPRENYL_SYNTHASE_1"/>
    <property type="match status" value="1"/>
</dbReference>
<dbReference type="OrthoDB" id="10257492at2759"/>
<keyword evidence="2 5" id="KW-0808">Transferase</keyword>
<dbReference type="GO" id="GO:0045337">
    <property type="term" value="P:farnesyl diphosphate biosynthetic process"/>
    <property type="evidence" value="ECO:0007669"/>
    <property type="project" value="TreeGrafter"/>
</dbReference>
<dbReference type="PANTHER" id="PTHR11525">
    <property type="entry name" value="FARNESYL-PYROPHOSPHATE SYNTHETASE"/>
    <property type="match status" value="1"/>
</dbReference>
<dbReference type="GO" id="GO:0046872">
    <property type="term" value="F:metal ion binding"/>
    <property type="evidence" value="ECO:0007669"/>
    <property type="project" value="UniProtKB-KW"/>
</dbReference>
<evidence type="ECO:0000256" key="5">
    <source>
        <dbReference type="RuleBase" id="RU004466"/>
    </source>
</evidence>
<evidence type="ECO:0000256" key="3">
    <source>
        <dbReference type="ARBA" id="ARBA00022723"/>
    </source>
</evidence>
<dbReference type="PANTHER" id="PTHR11525:SF0">
    <property type="entry name" value="FARNESYL PYROPHOSPHATE SYNTHASE"/>
    <property type="match status" value="1"/>
</dbReference>
<dbReference type="EMBL" id="KK365131">
    <property type="protein sequence ID" value="KCZ82230.1"/>
    <property type="molecule type" value="Genomic_DNA"/>
</dbReference>
<dbReference type="STRING" id="1288291.A0A059F4V3"/>
<dbReference type="SFLD" id="SFLDS00005">
    <property type="entry name" value="Isoprenoid_Synthase_Type_I"/>
    <property type="match status" value="1"/>
</dbReference>
<proteinExistence type="inferred from homology"/>
<dbReference type="InterPro" id="IPR039702">
    <property type="entry name" value="FPS1-like"/>
</dbReference>
<reference evidence="6 7" key="2">
    <citation type="submission" date="2014-03" db="EMBL/GenBank/DDBJ databases">
        <title>The Genome Sequence of Anncaliia algerae insect isolate PRA339.</title>
        <authorList>
            <consortium name="The Broad Institute Genome Sequencing Platform"/>
            <consortium name="The Broad Institute Genome Sequencing Center for Infectious Disease"/>
            <person name="Cuomo C."/>
            <person name="Becnel J."/>
            <person name="Sanscrainte N."/>
            <person name="Walker B."/>
            <person name="Young S.K."/>
            <person name="Zeng Q."/>
            <person name="Gargeya S."/>
            <person name="Fitzgerald M."/>
            <person name="Haas B."/>
            <person name="Abouelleil A."/>
            <person name="Alvarado L."/>
            <person name="Arachchi H.M."/>
            <person name="Berlin A.M."/>
            <person name="Chapman S.B."/>
            <person name="Dewar J."/>
            <person name="Goldberg J."/>
            <person name="Griggs A."/>
            <person name="Gujja S."/>
            <person name="Hansen M."/>
            <person name="Howarth C."/>
            <person name="Imamovic A."/>
            <person name="Larimer J."/>
            <person name="McCowan C."/>
            <person name="Murphy C."/>
            <person name="Neiman D."/>
            <person name="Pearson M."/>
            <person name="Priest M."/>
            <person name="Roberts A."/>
            <person name="Saif S."/>
            <person name="Shea T."/>
            <person name="Sisk P."/>
            <person name="Sykes S."/>
            <person name="Wortman J."/>
            <person name="Nusbaum C."/>
            <person name="Birren B."/>
        </authorList>
    </citation>
    <scope>NUCLEOTIDE SEQUENCE [LARGE SCALE GENOMIC DNA]</scope>
    <source>
        <strain evidence="6 7">PRA339</strain>
    </source>
</reference>
<dbReference type="VEuPathDB" id="MicrosporidiaDB:H312_00253"/>
<evidence type="ECO:0000256" key="1">
    <source>
        <dbReference type="ARBA" id="ARBA00001946"/>
    </source>
</evidence>
<evidence type="ECO:0000313" key="6">
    <source>
        <dbReference type="EMBL" id="KCZ82230.1"/>
    </source>
</evidence>
<protein>
    <recommendedName>
        <fullName evidence="8">Farnesyl pyrophosphate synthase</fullName>
    </recommendedName>
</protein>